<evidence type="ECO:0000313" key="1">
    <source>
        <dbReference type="EMBL" id="MDN4480205.1"/>
    </source>
</evidence>
<gene>
    <name evidence="1" type="ORF">QQX02_04620</name>
</gene>
<sequence length="98" mass="9757">MTVELAAALPAVVIVLGLVLAAVGWARMGVVATEAAAVGARIAVVEGADAARAEIARAVPEAVVGVDATHERVQVTVRIDGPGWLPPASATSVARVSP</sequence>
<proteinExistence type="predicted"/>
<comment type="caution">
    <text evidence="1">The sequence shown here is derived from an EMBL/GenBank/DDBJ whole genome shotgun (WGS) entry which is preliminary data.</text>
</comment>
<dbReference type="EMBL" id="JAUHQA010000001">
    <property type="protein sequence ID" value="MDN4480205.1"/>
    <property type="molecule type" value="Genomic_DNA"/>
</dbReference>
<dbReference type="RefSeq" id="WP_301141560.1">
    <property type="nucleotide sequence ID" value="NZ_JAUHQA010000001.1"/>
</dbReference>
<keyword evidence="2" id="KW-1185">Reference proteome</keyword>
<evidence type="ECO:0008006" key="3">
    <source>
        <dbReference type="Google" id="ProtNLM"/>
    </source>
</evidence>
<reference evidence="1" key="1">
    <citation type="submission" date="2023-06" db="EMBL/GenBank/DDBJ databases">
        <title>Egi l300058.</title>
        <authorList>
            <person name="Gao L."/>
            <person name="Fang B.-Z."/>
            <person name="Li W.-J."/>
        </authorList>
    </citation>
    <scope>NUCLEOTIDE SEQUENCE</scope>
    <source>
        <strain evidence="1">EGI L300058</strain>
    </source>
</reference>
<accession>A0ABT8GFJ8</accession>
<dbReference type="Proteomes" id="UP001172708">
    <property type="component" value="Unassembled WGS sequence"/>
</dbReference>
<evidence type="ECO:0000313" key="2">
    <source>
        <dbReference type="Proteomes" id="UP001172708"/>
    </source>
</evidence>
<organism evidence="1 2">
    <name type="scientific">Demequina muriae</name>
    <dbReference type="NCBI Taxonomy" id="3051664"/>
    <lineage>
        <taxon>Bacteria</taxon>
        <taxon>Bacillati</taxon>
        <taxon>Actinomycetota</taxon>
        <taxon>Actinomycetes</taxon>
        <taxon>Micrococcales</taxon>
        <taxon>Demequinaceae</taxon>
        <taxon>Demequina</taxon>
    </lineage>
</organism>
<name>A0ABT8GFJ8_9MICO</name>
<protein>
    <recommendedName>
        <fullName evidence="3">TadE-like protein</fullName>
    </recommendedName>
</protein>